<protein>
    <recommendedName>
        <fullName evidence="1">RNA-directed DNA polymerase</fullName>
        <ecNumber evidence="1">2.7.7.49</ecNumber>
    </recommendedName>
</protein>
<dbReference type="InterPro" id="IPR036397">
    <property type="entry name" value="RNaseH_sf"/>
</dbReference>
<dbReference type="GO" id="GO:0003964">
    <property type="term" value="F:RNA-directed DNA polymerase activity"/>
    <property type="evidence" value="ECO:0007669"/>
    <property type="project" value="UniProtKB-EC"/>
</dbReference>
<evidence type="ECO:0000259" key="2">
    <source>
        <dbReference type="PROSITE" id="PS50994"/>
    </source>
</evidence>
<feature type="domain" description="Integrase catalytic" evidence="2">
    <location>
        <begin position="184"/>
        <end position="294"/>
    </location>
</feature>
<dbReference type="PANTHER" id="PTHR37984">
    <property type="entry name" value="PROTEIN CBG26694"/>
    <property type="match status" value="1"/>
</dbReference>
<keyword evidence="4" id="KW-1185">Reference proteome</keyword>
<dbReference type="PROSITE" id="PS50994">
    <property type="entry name" value="INTEGRASE"/>
    <property type="match status" value="1"/>
</dbReference>
<comment type="caution">
    <text evidence="3">The sequence shown here is derived from an EMBL/GenBank/DDBJ whole genome shotgun (WGS) entry which is preliminary data.</text>
</comment>
<dbReference type="Pfam" id="PF00665">
    <property type="entry name" value="rve"/>
    <property type="match status" value="1"/>
</dbReference>
<dbReference type="InterPro" id="IPR012337">
    <property type="entry name" value="RNaseH-like_sf"/>
</dbReference>
<organism evidence="3 4">
    <name type="scientific">Chionoecetes opilio</name>
    <name type="common">Atlantic snow crab</name>
    <name type="synonym">Cancer opilio</name>
    <dbReference type="NCBI Taxonomy" id="41210"/>
    <lineage>
        <taxon>Eukaryota</taxon>
        <taxon>Metazoa</taxon>
        <taxon>Ecdysozoa</taxon>
        <taxon>Arthropoda</taxon>
        <taxon>Crustacea</taxon>
        <taxon>Multicrustacea</taxon>
        <taxon>Malacostraca</taxon>
        <taxon>Eumalacostraca</taxon>
        <taxon>Eucarida</taxon>
        <taxon>Decapoda</taxon>
        <taxon>Pleocyemata</taxon>
        <taxon>Brachyura</taxon>
        <taxon>Eubrachyura</taxon>
        <taxon>Majoidea</taxon>
        <taxon>Majidae</taxon>
        <taxon>Chionoecetes</taxon>
    </lineage>
</organism>
<evidence type="ECO:0000256" key="1">
    <source>
        <dbReference type="ARBA" id="ARBA00012493"/>
    </source>
</evidence>
<dbReference type="FunFam" id="3.30.420.10:FF:000063">
    <property type="entry name" value="Retrovirus-related Pol polyprotein from transposon 297-like Protein"/>
    <property type="match status" value="1"/>
</dbReference>
<dbReference type="InterPro" id="IPR001584">
    <property type="entry name" value="Integrase_cat-core"/>
</dbReference>
<dbReference type="InterPro" id="IPR050951">
    <property type="entry name" value="Retrovirus_Pol_polyprotein"/>
</dbReference>
<proteinExistence type="predicted"/>
<dbReference type="PANTHER" id="PTHR37984:SF7">
    <property type="entry name" value="INTEGRASE CATALYTIC DOMAIN-CONTAINING PROTEIN"/>
    <property type="match status" value="1"/>
</dbReference>
<dbReference type="SUPFAM" id="SSF53098">
    <property type="entry name" value="Ribonuclease H-like"/>
    <property type="match status" value="1"/>
</dbReference>
<dbReference type="OrthoDB" id="6373546at2759"/>
<reference evidence="3" key="1">
    <citation type="submission" date="2020-07" db="EMBL/GenBank/DDBJ databases">
        <title>The High-quality genome of the commercially important snow crab, Chionoecetes opilio.</title>
        <authorList>
            <person name="Jeong J.-H."/>
            <person name="Ryu S."/>
        </authorList>
    </citation>
    <scope>NUCLEOTIDE SEQUENCE</scope>
    <source>
        <strain evidence="3">MADBK_172401_WGS</strain>
        <tissue evidence="3">Digestive gland</tissue>
    </source>
</reference>
<evidence type="ECO:0000313" key="4">
    <source>
        <dbReference type="Proteomes" id="UP000770661"/>
    </source>
</evidence>
<dbReference type="AlphaFoldDB" id="A0A8J4XV08"/>
<dbReference type="InterPro" id="IPR041588">
    <property type="entry name" value="Integrase_H2C2"/>
</dbReference>
<dbReference type="Gene3D" id="1.10.340.70">
    <property type="match status" value="1"/>
</dbReference>
<sequence length="394" mass="45104">MLLRLLEYDVTVRYKPGRMMLASDALSRLPADRGVPVPMNMEVRVDLLHFSPERLEELRRATASDELLSLVRRIIVDGWPDRRCQLNPQIRDYWSVRDSLVIDDGVILKGNAAVIPKLLRAWYIDKLHDGHQGRVKMELRAKDAVYWPGMRNDIESKVNACQPCQFTRPANDCMELTPDHQHPVPQGPWQDVSTDLFYYNSHNYILVVDHYSSYVFVYKLTGTTSRDVIEILMQLFAEHGSPTTLYSDNGPQFDSREFANFAARFEFRHTTSSPLHPQSNGIAERQVRIVKDLLKRSNGNDAFTEDYARLEARPWTHTCHHLPRCCSGGRWTPFRGAPMVGSRTTVSSSSGAGNNNDSTLTRAFNVIRLYRRSMLGILYWSVMREQTSGSPLQS</sequence>
<evidence type="ECO:0000313" key="3">
    <source>
        <dbReference type="EMBL" id="KAG0713604.1"/>
    </source>
</evidence>
<dbReference type="GO" id="GO:0015074">
    <property type="term" value="P:DNA integration"/>
    <property type="evidence" value="ECO:0007669"/>
    <property type="project" value="InterPro"/>
</dbReference>
<dbReference type="Gene3D" id="3.30.420.10">
    <property type="entry name" value="Ribonuclease H-like superfamily/Ribonuclease H"/>
    <property type="match status" value="1"/>
</dbReference>
<accession>A0A8J4XV08</accession>
<dbReference type="EMBL" id="JACEEZ010021313">
    <property type="protein sequence ID" value="KAG0713604.1"/>
    <property type="molecule type" value="Genomic_DNA"/>
</dbReference>
<dbReference type="FunFam" id="1.10.340.70:FF:000003">
    <property type="entry name" value="Protein CBG25708"/>
    <property type="match status" value="1"/>
</dbReference>
<name>A0A8J4XV08_CHIOP</name>
<dbReference type="Proteomes" id="UP000770661">
    <property type="component" value="Unassembled WGS sequence"/>
</dbReference>
<dbReference type="EC" id="2.7.7.49" evidence="1"/>
<dbReference type="GO" id="GO:0003676">
    <property type="term" value="F:nucleic acid binding"/>
    <property type="evidence" value="ECO:0007669"/>
    <property type="project" value="InterPro"/>
</dbReference>
<gene>
    <name evidence="3" type="ORF">GWK47_015851</name>
</gene>
<dbReference type="Pfam" id="PF17921">
    <property type="entry name" value="Integrase_H2C2"/>
    <property type="match status" value="1"/>
</dbReference>